<gene>
    <name evidence="2" type="ORF">HER39_11165</name>
</gene>
<proteinExistence type="predicted"/>
<sequence length="181" mass="19099">MQSLGNNSVQSSATPAPRGWSFKAGNIGMAVMVLVFLFAVVFAANQNDVIGWIIAIIALGWLVLAAFVVFGVRGATRKAQEKFATIQADLAGRAGRGAAGPNGGTELVEEEVTRVSAVRDQKLDHSFKIIQVQARVIRENLGKDAGMVGRALETIEITAHNGRGMIKKDNGGEPVSGTVVN</sequence>
<keyword evidence="3" id="KW-1185">Reference proteome</keyword>
<accession>A0ABX1JRX8</accession>
<keyword evidence="1" id="KW-0472">Membrane</keyword>
<reference evidence="2 3" key="1">
    <citation type="submission" date="2020-04" db="EMBL/GenBank/DDBJ databases">
        <authorList>
            <person name="Liu S."/>
        </authorList>
    </citation>
    <scope>NUCLEOTIDE SEQUENCE [LARGE SCALE GENOMIC DNA]</scope>
    <source>
        <strain evidence="2 3">CGMCC 1.15091</strain>
    </source>
</reference>
<evidence type="ECO:0000313" key="3">
    <source>
        <dbReference type="Proteomes" id="UP000523795"/>
    </source>
</evidence>
<organism evidence="2 3">
    <name type="scientific">Arthrobacter deserti</name>
    <dbReference type="NCBI Taxonomy" id="1742687"/>
    <lineage>
        <taxon>Bacteria</taxon>
        <taxon>Bacillati</taxon>
        <taxon>Actinomycetota</taxon>
        <taxon>Actinomycetes</taxon>
        <taxon>Micrococcales</taxon>
        <taxon>Micrococcaceae</taxon>
        <taxon>Arthrobacter</taxon>
    </lineage>
</organism>
<feature type="transmembrane region" description="Helical" evidence="1">
    <location>
        <begin position="50"/>
        <end position="72"/>
    </location>
</feature>
<keyword evidence="1" id="KW-0812">Transmembrane</keyword>
<keyword evidence="1" id="KW-1133">Transmembrane helix</keyword>
<evidence type="ECO:0000313" key="2">
    <source>
        <dbReference type="EMBL" id="NKX51109.1"/>
    </source>
</evidence>
<protein>
    <submittedName>
        <fullName evidence="2">Uncharacterized protein</fullName>
    </submittedName>
</protein>
<feature type="transmembrane region" description="Helical" evidence="1">
    <location>
        <begin position="27"/>
        <end position="44"/>
    </location>
</feature>
<evidence type="ECO:0000256" key="1">
    <source>
        <dbReference type="SAM" id="Phobius"/>
    </source>
</evidence>
<dbReference type="EMBL" id="JAAZSR010000173">
    <property type="protein sequence ID" value="NKX51109.1"/>
    <property type="molecule type" value="Genomic_DNA"/>
</dbReference>
<dbReference type="Proteomes" id="UP000523795">
    <property type="component" value="Unassembled WGS sequence"/>
</dbReference>
<comment type="caution">
    <text evidence="2">The sequence shown here is derived from an EMBL/GenBank/DDBJ whole genome shotgun (WGS) entry which is preliminary data.</text>
</comment>
<name>A0ABX1JRX8_9MICC</name>